<keyword evidence="3" id="KW-0804">Transcription</keyword>
<dbReference type="PANTHER" id="PTHR47427">
    <property type="entry name" value="PROTEIN STE12"/>
    <property type="match status" value="1"/>
</dbReference>
<reference evidence="6 7" key="1">
    <citation type="submission" date="2024-01" db="EMBL/GenBank/DDBJ databases">
        <title>Comparative genomics of Cryptococcus and Kwoniella reveals pathogenesis evolution and contrasting modes of karyotype evolution via chromosome fusion or intercentromeric recombination.</title>
        <authorList>
            <person name="Coelho M.A."/>
            <person name="David-Palma M."/>
            <person name="Shea T."/>
            <person name="Bowers K."/>
            <person name="McGinley-Smith S."/>
            <person name="Mohammad A.W."/>
            <person name="Gnirke A."/>
            <person name="Yurkov A.M."/>
            <person name="Nowrousian M."/>
            <person name="Sun S."/>
            <person name="Cuomo C.A."/>
            <person name="Heitman J."/>
        </authorList>
    </citation>
    <scope>NUCLEOTIDE SEQUENCE [LARGE SCALE GENOMIC DNA]</scope>
    <source>
        <strain evidence="6 7">PYCC6329</strain>
    </source>
</reference>
<sequence length="452" mass="49597">MIGPAGSHNISSGARSALFDRSSIESIVDENRAQRPLNQEETARVDTLSRLQFFLATAPTRWGSPSTDSAPSLHKFHLPTGESVSCVLWQGLFHITGTDIVRALAFRFEAFGRPIKSSKKWEEGVFSDLRNLKPGADAALEEPKSPLLEFLFRNGCIRTQKKQKVFYWFSVPHDRLFLDALERDLKREKAGLEPTSIVVGEPAMSFRYDPKRTLYEQFAGQNPGILSNNASPVVVSAQSITTSHSAGIYSNFSDRSTLHTIIADTHSQMDAQSNHKIAGQPLIRVLEDDPRIFKQSILPGSSDYKRRRSGSRRASSLLRALERTSVVRTRPDPEIPRAWTSSPQLLSVVPSLSDHPYGLPPALPVAAQFSLSSDSRFSPALDLMQSQGLQHLTSNMVTVSPLADQYLSNGNVDKGLKGLANPHIVPGSSVPLPSESASEAAFDALSTFTSFS</sequence>
<proteinExistence type="inferred from homology"/>
<dbReference type="KEGG" id="ker:91104900"/>
<evidence type="ECO:0000256" key="5">
    <source>
        <dbReference type="ARBA" id="ARBA00024345"/>
    </source>
</evidence>
<gene>
    <name evidence="6" type="ORF">V865_006099</name>
</gene>
<evidence type="ECO:0000256" key="1">
    <source>
        <dbReference type="ARBA" id="ARBA00004123"/>
    </source>
</evidence>
<dbReference type="AlphaFoldDB" id="A0AAX4KPW2"/>
<evidence type="ECO:0000256" key="4">
    <source>
        <dbReference type="ARBA" id="ARBA00023242"/>
    </source>
</evidence>
<dbReference type="SMART" id="SM00424">
    <property type="entry name" value="STE"/>
    <property type="match status" value="1"/>
</dbReference>
<organism evidence="6 7">
    <name type="scientific">Kwoniella europaea PYCC6329</name>
    <dbReference type="NCBI Taxonomy" id="1423913"/>
    <lineage>
        <taxon>Eukaryota</taxon>
        <taxon>Fungi</taxon>
        <taxon>Dikarya</taxon>
        <taxon>Basidiomycota</taxon>
        <taxon>Agaricomycotina</taxon>
        <taxon>Tremellomycetes</taxon>
        <taxon>Tremellales</taxon>
        <taxon>Cryptococcaceae</taxon>
        <taxon>Kwoniella</taxon>
    </lineage>
</organism>
<evidence type="ECO:0000256" key="3">
    <source>
        <dbReference type="ARBA" id="ARBA00023163"/>
    </source>
</evidence>
<dbReference type="GeneID" id="91104900"/>
<comment type="subcellular location">
    <subcellularLocation>
        <location evidence="1">Nucleus</location>
    </subcellularLocation>
</comment>
<dbReference type="PANTHER" id="PTHR47427:SF1">
    <property type="entry name" value="PROTEIN STE12"/>
    <property type="match status" value="1"/>
</dbReference>
<keyword evidence="4" id="KW-0539">Nucleus</keyword>
<dbReference type="RefSeq" id="XP_066085956.1">
    <property type="nucleotide sequence ID" value="XM_066229859.1"/>
</dbReference>
<keyword evidence="2" id="KW-0805">Transcription regulation</keyword>
<evidence type="ECO:0008006" key="8">
    <source>
        <dbReference type="Google" id="ProtNLM"/>
    </source>
</evidence>
<evidence type="ECO:0000313" key="7">
    <source>
        <dbReference type="Proteomes" id="UP001358614"/>
    </source>
</evidence>
<dbReference type="GO" id="GO:1990527">
    <property type="term" value="C:Tec1p-Ste12p-Dig1p complex"/>
    <property type="evidence" value="ECO:0007669"/>
    <property type="project" value="TreeGrafter"/>
</dbReference>
<protein>
    <recommendedName>
        <fullName evidence="8">STE12</fullName>
    </recommendedName>
</protein>
<dbReference type="GO" id="GO:1990526">
    <property type="term" value="C:Ste12p-Dig1p-Dig2p complex"/>
    <property type="evidence" value="ECO:0007669"/>
    <property type="project" value="TreeGrafter"/>
</dbReference>
<dbReference type="EMBL" id="CP144089">
    <property type="protein sequence ID" value="WWD07989.1"/>
    <property type="molecule type" value="Genomic_DNA"/>
</dbReference>
<dbReference type="GO" id="GO:0003700">
    <property type="term" value="F:DNA-binding transcription factor activity"/>
    <property type="evidence" value="ECO:0007669"/>
    <property type="project" value="InterPro"/>
</dbReference>
<evidence type="ECO:0000313" key="6">
    <source>
        <dbReference type="EMBL" id="WWD07989.1"/>
    </source>
</evidence>
<keyword evidence="7" id="KW-1185">Reference proteome</keyword>
<evidence type="ECO:0000256" key="2">
    <source>
        <dbReference type="ARBA" id="ARBA00023015"/>
    </source>
</evidence>
<comment type="similarity">
    <text evidence="5">Belongs to the STE12 transcription factor family.</text>
</comment>
<dbReference type="GO" id="GO:0005634">
    <property type="term" value="C:nucleus"/>
    <property type="evidence" value="ECO:0007669"/>
    <property type="project" value="UniProtKB-SubCell"/>
</dbReference>
<dbReference type="InterPro" id="IPR052127">
    <property type="entry name" value="STE12_transcription_factor"/>
</dbReference>
<dbReference type="Pfam" id="PF02200">
    <property type="entry name" value="STE"/>
    <property type="match status" value="1"/>
</dbReference>
<dbReference type="InterPro" id="IPR003120">
    <property type="entry name" value="Ste12"/>
</dbReference>
<dbReference type="Proteomes" id="UP001358614">
    <property type="component" value="Chromosome 1"/>
</dbReference>
<name>A0AAX4KPW2_9TREE</name>
<accession>A0AAX4KPW2</accession>